<reference evidence="1 2" key="1">
    <citation type="submission" date="2018-11" db="EMBL/GenBank/DDBJ databases">
        <title>Draft genome sequence of Cellulomonas takizawaensis strain TKZ-21.</title>
        <authorList>
            <person name="Yamamura H."/>
            <person name="Hayashi T."/>
            <person name="Hamada M."/>
            <person name="Serisawa Y."/>
            <person name="Matsuyama K."/>
            <person name="Nakagawa Y."/>
            <person name="Otoguro M."/>
            <person name="Yanagida F."/>
            <person name="Hayakawa M."/>
        </authorList>
    </citation>
    <scope>NUCLEOTIDE SEQUENCE [LARGE SCALE GENOMIC DNA]</scope>
    <source>
        <strain evidence="1 2">TKZ-21</strain>
    </source>
</reference>
<protein>
    <recommendedName>
        <fullName evidence="3">DUF1269 domain-containing family protein</fullName>
    </recommendedName>
</protein>
<accession>A0A401V132</accession>
<comment type="caution">
    <text evidence="1">The sequence shown here is derived from an EMBL/GenBank/DDBJ whole genome shotgun (WGS) entry which is preliminary data.</text>
</comment>
<dbReference type="InterPro" id="IPR046288">
    <property type="entry name" value="DUF6325"/>
</dbReference>
<dbReference type="AlphaFoldDB" id="A0A401V132"/>
<sequence>MSDVEDTTEELGPIDYLVVEFPRNKLDGTAFPLLVDLVDRGIIRVLDLVFVEKDEDGEVHALELHEAASGEVDLSFFEGAASGLIGDDDVAEAAKALENGSAAGILVFENRWAAPFASALRRGGGQLVASGRIPVQAILAALDDLDAA</sequence>
<gene>
    <name evidence="1" type="ORF">CTKZ_21660</name>
</gene>
<dbReference type="Proteomes" id="UP000288246">
    <property type="component" value="Unassembled WGS sequence"/>
</dbReference>
<dbReference type="Pfam" id="PF19850">
    <property type="entry name" value="DUF6325"/>
    <property type="match status" value="1"/>
</dbReference>
<evidence type="ECO:0000313" key="1">
    <source>
        <dbReference type="EMBL" id="GCD20604.1"/>
    </source>
</evidence>
<organism evidence="1 2">
    <name type="scientific">Cellulomonas algicola</name>
    <dbReference type="NCBI Taxonomy" id="2071633"/>
    <lineage>
        <taxon>Bacteria</taxon>
        <taxon>Bacillati</taxon>
        <taxon>Actinomycetota</taxon>
        <taxon>Actinomycetes</taxon>
        <taxon>Micrococcales</taxon>
        <taxon>Cellulomonadaceae</taxon>
        <taxon>Cellulomonas</taxon>
    </lineage>
</organism>
<dbReference type="EMBL" id="BHYL01000171">
    <property type="protein sequence ID" value="GCD20604.1"/>
    <property type="molecule type" value="Genomic_DNA"/>
</dbReference>
<evidence type="ECO:0000313" key="2">
    <source>
        <dbReference type="Proteomes" id="UP000288246"/>
    </source>
</evidence>
<evidence type="ECO:0008006" key="3">
    <source>
        <dbReference type="Google" id="ProtNLM"/>
    </source>
</evidence>
<keyword evidence="2" id="KW-1185">Reference proteome</keyword>
<name>A0A401V132_9CELL</name>
<proteinExistence type="predicted"/>
<dbReference type="RefSeq" id="WP_235843455.1">
    <property type="nucleotide sequence ID" value="NZ_BHYL01000171.1"/>
</dbReference>